<organism evidence="1 2">
    <name type="scientific">Steinernema glaseri</name>
    <dbReference type="NCBI Taxonomy" id="37863"/>
    <lineage>
        <taxon>Eukaryota</taxon>
        <taxon>Metazoa</taxon>
        <taxon>Ecdysozoa</taxon>
        <taxon>Nematoda</taxon>
        <taxon>Chromadorea</taxon>
        <taxon>Rhabditida</taxon>
        <taxon>Tylenchina</taxon>
        <taxon>Panagrolaimomorpha</taxon>
        <taxon>Strongyloidoidea</taxon>
        <taxon>Steinernematidae</taxon>
        <taxon>Steinernema</taxon>
    </lineage>
</organism>
<proteinExistence type="predicted"/>
<dbReference type="AlphaFoldDB" id="A0A1I8ASG8"/>
<evidence type="ECO:0000313" key="2">
    <source>
        <dbReference type="WBParaSite" id="L893_g8421.t1"/>
    </source>
</evidence>
<keyword evidence="1" id="KW-1185">Reference proteome</keyword>
<dbReference type="WBParaSite" id="L893_g8421.t1">
    <property type="protein sequence ID" value="L893_g8421.t1"/>
    <property type="gene ID" value="L893_g8421"/>
</dbReference>
<protein>
    <submittedName>
        <fullName evidence="2">Uncharacterized protein</fullName>
    </submittedName>
</protein>
<reference evidence="2" key="1">
    <citation type="submission" date="2016-11" db="UniProtKB">
        <authorList>
            <consortium name="WormBaseParasite"/>
        </authorList>
    </citation>
    <scope>IDENTIFICATION</scope>
</reference>
<accession>A0A1I8ASG8</accession>
<sequence length="255" mass="29925">MRTLFAFSASKHFQKRQAHEALPSTVGRFLKKCSSSNKTFKRTYGCIAKVPRRCMTFDKRAQVDLSGTVRKAEAVLAPSDLFKIQCATNCTERLEETWTMCSAKEQKLLIKSRSKEDVLWRCKAAEIHVKLTGSQSIIPSWPVFSHCAEKGWHDAAMDFYRKQSDEKKMELFLYEWMRALKEKDFHLVRRMNAEKEFTIEFDLFRELVREWRYKGMKRFLKQKEATQVPGDCLVPEIEQFEKKVNMVVSVIKSNK</sequence>
<evidence type="ECO:0000313" key="1">
    <source>
        <dbReference type="Proteomes" id="UP000095287"/>
    </source>
</evidence>
<name>A0A1I8ASG8_9BILA</name>
<dbReference type="Proteomes" id="UP000095287">
    <property type="component" value="Unplaced"/>
</dbReference>